<gene>
    <name evidence="3" type="ORF">COA96_15770</name>
</gene>
<dbReference type="InterPro" id="IPR002035">
    <property type="entry name" value="VWF_A"/>
</dbReference>
<proteinExistence type="predicted"/>
<reference evidence="4" key="1">
    <citation type="submission" date="2017-08" db="EMBL/GenBank/DDBJ databases">
        <title>A dynamic microbial community with high functional redundancy inhabits the cold, oxic subseafloor aquifer.</title>
        <authorList>
            <person name="Tully B.J."/>
            <person name="Wheat C.G."/>
            <person name="Glazer B.T."/>
            <person name="Huber J.A."/>
        </authorList>
    </citation>
    <scope>NUCLEOTIDE SEQUENCE [LARGE SCALE GENOMIC DNA]</scope>
</reference>
<comment type="caution">
    <text evidence="3">The sequence shown here is derived from an EMBL/GenBank/DDBJ whole genome shotgun (WGS) entry which is preliminary data.</text>
</comment>
<evidence type="ECO:0000313" key="4">
    <source>
        <dbReference type="Proteomes" id="UP000218327"/>
    </source>
</evidence>
<evidence type="ECO:0000256" key="1">
    <source>
        <dbReference type="SAM" id="SignalP"/>
    </source>
</evidence>
<evidence type="ECO:0000313" key="3">
    <source>
        <dbReference type="EMBL" id="PCJ20517.1"/>
    </source>
</evidence>
<feature type="chain" id="PRO_5012924126" description="VWFA domain-containing protein" evidence="1">
    <location>
        <begin position="24"/>
        <end position="349"/>
    </location>
</feature>
<dbReference type="SMART" id="SM00327">
    <property type="entry name" value="VWA"/>
    <property type="match status" value="1"/>
</dbReference>
<dbReference type="Proteomes" id="UP000218327">
    <property type="component" value="Unassembled WGS sequence"/>
</dbReference>
<keyword evidence="1" id="KW-0732">Signal</keyword>
<dbReference type="Gene3D" id="3.40.50.410">
    <property type="entry name" value="von Willebrand factor, type A domain"/>
    <property type="match status" value="1"/>
</dbReference>
<dbReference type="InterPro" id="IPR036465">
    <property type="entry name" value="vWFA_dom_sf"/>
</dbReference>
<name>A0A2A5AMI0_9GAMM</name>
<evidence type="ECO:0000259" key="2">
    <source>
        <dbReference type="SMART" id="SM00327"/>
    </source>
</evidence>
<feature type="signal peptide" evidence="1">
    <location>
        <begin position="1"/>
        <end position="23"/>
    </location>
</feature>
<dbReference type="EMBL" id="NVVJ01000079">
    <property type="protein sequence ID" value="PCJ20517.1"/>
    <property type="molecule type" value="Genomic_DNA"/>
</dbReference>
<dbReference type="AlphaFoldDB" id="A0A2A5AMI0"/>
<dbReference type="SUPFAM" id="SSF53300">
    <property type="entry name" value="vWA-like"/>
    <property type="match status" value="1"/>
</dbReference>
<protein>
    <recommendedName>
        <fullName evidence="2">VWFA domain-containing protein</fullName>
    </recommendedName>
</protein>
<organism evidence="3 4">
    <name type="scientific">SAR86 cluster bacterium</name>
    <dbReference type="NCBI Taxonomy" id="2030880"/>
    <lineage>
        <taxon>Bacteria</taxon>
        <taxon>Pseudomonadati</taxon>
        <taxon>Pseudomonadota</taxon>
        <taxon>Gammaproteobacteria</taxon>
        <taxon>SAR86 cluster</taxon>
    </lineage>
</organism>
<accession>A0A2A5AMI0</accession>
<feature type="domain" description="VWFA" evidence="2">
    <location>
        <begin position="164"/>
        <end position="328"/>
    </location>
</feature>
<sequence>MNIYKLIAAMIFVVAPFGASVEAQETAIKIINRTAQSQPIIIIIKSQFNFEQDISLKLNTDPNFDISEILIETISKFAMTDAKGIIISSGFDVDLANNLVVAFSGGTSEIIRTTPLPDGFQVIGSFKDANGNFVSPPTGSLAVYDTSGEKLCFEYATVTQTPPKMAFTLLLDKSYSMVDEFALVKQTATEFLGILPSAAFCAVASFDATWTYTRPDFQSCAASGFDIEAIEIGTTTDIYSPLKDAYLKLSQPRFQGYQKAVIIITDGYMESDPLRKQELLSLKGDILTFVYFIGGQSRTHLEGLTNRFLEQRGNVSSSLLQYFGAIGQAYGTQKVLNVRSCQGGTYASP</sequence>